<reference evidence="2 3" key="1">
    <citation type="submission" date="2011-08" db="EMBL/GenBank/DDBJ databases">
        <title>The Genome Sequence of Clostridium orbiscindens 1_3_50AFAA.</title>
        <authorList>
            <consortium name="The Broad Institute Genome Sequencing Platform"/>
            <person name="Earl A."/>
            <person name="Ward D."/>
            <person name="Feldgarden M."/>
            <person name="Gevers D."/>
            <person name="Daigneault M."/>
            <person name="Strauss J."/>
            <person name="Allen-Vercoe E."/>
            <person name="Young S.K."/>
            <person name="Zeng Q."/>
            <person name="Gargeya S."/>
            <person name="Fitzgerald M."/>
            <person name="Haas B."/>
            <person name="Abouelleil A."/>
            <person name="Alvarado L."/>
            <person name="Arachchi H.M."/>
            <person name="Berlin A."/>
            <person name="Brown A."/>
            <person name="Chapman S.B."/>
            <person name="Chen Z."/>
            <person name="Dunbar C."/>
            <person name="Freedman E."/>
            <person name="Gearin G."/>
            <person name="Gellesch M."/>
            <person name="Goldberg J."/>
            <person name="Griggs A."/>
            <person name="Gujja S."/>
            <person name="Heiman D."/>
            <person name="Howarth C."/>
            <person name="Larson L."/>
            <person name="Lui A."/>
            <person name="MacDonald P.J.P."/>
            <person name="Montmayeur A."/>
            <person name="Murphy C."/>
            <person name="Neiman D."/>
            <person name="Pearson M."/>
            <person name="Priest M."/>
            <person name="Roberts A."/>
            <person name="Saif S."/>
            <person name="Shea T."/>
            <person name="Shenoy N."/>
            <person name="Sisk P."/>
            <person name="Stolte C."/>
            <person name="Sykes S."/>
            <person name="Wortman J."/>
            <person name="Nusbaum C."/>
            <person name="Birren B."/>
        </authorList>
    </citation>
    <scope>NUCLEOTIDE SEQUENCE [LARGE SCALE GENOMIC DNA]</scope>
    <source>
        <strain evidence="2 3">1_3_50AFAA</strain>
    </source>
</reference>
<feature type="transmembrane region" description="Helical" evidence="1">
    <location>
        <begin position="213"/>
        <end position="232"/>
    </location>
</feature>
<evidence type="ECO:0000313" key="2">
    <source>
        <dbReference type="EMBL" id="KGF53784.1"/>
    </source>
</evidence>
<dbReference type="Proteomes" id="UP000029585">
    <property type="component" value="Unassembled WGS sequence"/>
</dbReference>
<name>A0A096D8E0_FLAPL</name>
<dbReference type="Pfam" id="PF11193">
    <property type="entry name" value="DUF2812"/>
    <property type="match status" value="1"/>
</dbReference>
<dbReference type="EMBL" id="ADLO01000102">
    <property type="protein sequence ID" value="KGF53784.1"/>
    <property type="molecule type" value="Genomic_DNA"/>
</dbReference>
<keyword evidence="1" id="KW-1133">Transmembrane helix</keyword>
<dbReference type="HOGENOM" id="CLU_753872_0_0_9"/>
<dbReference type="InterPro" id="IPR021359">
    <property type="entry name" value="DUF2812"/>
</dbReference>
<feature type="transmembrane region" description="Helical" evidence="1">
    <location>
        <begin position="126"/>
        <end position="145"/>
    </location>
</feature>
<evidence type="ECO:0000313" key="3">
    <source>
        <dbReference type="Proteomes" id="UP000029585"/>
    </source>
</evidence>
<protein>
    <recommendedName>
        <fullName evidence="4">DUF2812 domain-containing protein</fullName>
    </recommendedName>
</protein>
<gene>
    <name evidence="2" type="ORF">HMPREF9460_03325</name>
</gene>
<accession>A0A096D8E0</accession>
<sequence>MRKQKSIRWFRYTVEDAKAAQAELDEQAERGWELEEVGLFTAIFRRAERPRRCWVEPARWKSERKKDWDARSDYLTLCGEAGWELLEEDGGLFYFRAKEGGDPAPIQTDKDMEWNYVWKKALADQVWSLSYLAVYWSIWTVGGYIREHPRMWELFLSNISMAMATLVLLWLGMDLFFVVRVLRYRAKCRQVVAEGEPFPVPRRWGARLRGIRPLIEGVLIAVLVLCLLLSVGEGQTNYIDGYSAYTREQNSIAAASFEYCRYDQEEGDLWVERMDCRAGWLAEWICEDFRAAEGDEKRLQREFHRHRPTALRAVELGFDRAWSYSSGEYEGLILRNGNQVLRIEGNQIDLTGAKTLADIRAWLAEGA</sequence>
<dbReference type="AlphaFoldDB" id="A0A096D8E0"/>
<proteinExistence type="predicted"/>
<dbReference type="RefSeq" id="WP_044942725.1">
    <property type="nucleotide sequence ID" value="NZ_KN174166.1"/>
</dbReference>
<evidence type="ECO:0008006" key="4">
    <source>
        <dbReference type="Google" id="ProtNLM"/>
    </source>
</evidence>
<keyword evidence="1" id="KW-0472">Membrane</keyword>
<keyword evidence="1" id="KW-0812">Transmembrane</keyword>
<dbReference type="PATRIC" id="fig|742738.3.peg.3420"/>
<feature type="transmembrane region" description="Helical" evidence="1">
    <location>
        <begin position="157"/>
        <end position="179"/>
    </location>
</feature>
<comment type="caution">
    <text evidence="2">The sequence shown here is derived from an EMBL/GenBank/DDBJ whole genome shotgun (WGS) entry which is preliminary data.</text>
</comment>
<dbReference type="eggNOG" id="ENOG503257A">
    <property type="taxonomic scope" value="Bacteria"/>
</dbReference>
<evidence type="ECO:0000256" key="1">
    <source>
        <dbReference type="SAM" id="Phobius"/>
    </source>
</evidence>
<organism evidence="2 3">
    <name type="scientific">Flavonifractor plautii 1_3_50AFAA</name>
    <dbReference type="NCBI Taxonomy" id="742738"/>
    <lineage>
        <taxon>Bacteria</taxon>
        <taxon>Bacillati</taxon>
        <taxon>Bacillota</taxon>
        <taxon>Clostridia</taxon>
        <taxon>Eubacteriales</taxon>
        <taxon>Oscillospiraceae</taxon>
        <taxon>Flavonifractor</taxon>
    </lineage>
</organism>
<keyword evidence="3" id="KW-1185">Reference proteome</keyword>